<sequence length="110" mass="12375">MHPHLNHLSSDLCRGILEFAEGRALGKSGLRWLRIHLANLYGAGVEKLSYDGRLEFVENHLNDIVDSADNPLGGNRWWLTAEDPFQCLAACINLSEALTHTLTHVTFDFF</sequence>
<reference evidence="1 2" key="2">
    <citation type="journal article" date="2022" name="Mol. Ecol. Resour.">
        <title>The genomes of chicory, endive, great burdock and yacon provide insights into Asteraceae paleo-polyploidization history and plant inulin production.</title>
        <authorList>
            <person name="Fan W."/>
            <person name="Wang S."/>
            <person name="Wang H."/>
            <person name="Wang A."/>
            <person name="Jiang F."/>
            <person name="Liu H."/>
            <person name="Zhao H."/>
            <person name="Xu D."/>
            <person name="Zhang Y."/>
        </authorList>
    </citation>
    <scope>NUCLEOTIDE SEQUENCE [LARGE SCALE GENOMIC DNA]</scope>
    <source>
        <strain evidence="2">cv. Punajuju</strain>
        <tissue evidence="1">Leaves</tissue>
    </source>
</reference>
<evidence type="ECO:0000313" key="2">
    <source>
        <dbReference type="Proteomes" id="UP001055811"/>
    </source>
</evidence>
<keyword evidence="2" id="KW-1185">Reference proteome</keyword>
<protein>
    <submittedName>
        <fullName evidence="1">Uncharacterized protein</fullName>
    </submittedName>
</protein>
<name>A0ACB8ZQB1_CICIN</name>
<accession>A0ACB8ZQB1</accession>
<organism evidence="1 2">
    <name type="scientific">Cichorium intybus</name>
    <name type="common">Chicory</name>
    <dbReference type="NCBI Taxonomy" id="13427"/>
    <lineage>
        <taxon>Eukaryota</taxon>
        <taxon>Viridiplantae</taxon>
        <taxon>Streptophyta</taxon>
        <taxon>Embryophyta</taxon>
        <taxon>Tracheophyta</taxon>
        <taxon>Spermatophyta</taxon>
        <taxon>Magnoliopsida</taxon>
        <taxon>eudicotyledons</taxon>
        <taxon>Gunneridae</taxon>
        <taxon>Pentapetalae</taxon>
        <taxon>asterids</taxon>
        <taxon>campanulids</taxon>
        <taxon>Asterales</taxon>
        <taxon>Asteraceae</taxon>
        <taxon>Cichorioideae</taxon>
        <taxon>Cichorieae</taxon>
        <taxon>Cichoriinae</taxon>
        <taxon>Cichorium</taxon>
    </lineage>
</organism>
<comment type="caution">
    <text evidence="1">The sequence shown here is derived from an EMBL/GenBank/DDBJ whole genome shotgun (WGS) entry which is preliminary data.</text>
</comment>
<dbReference type="Proteomes" id="UP001055811">
    <property type="component" value="Linkage Group LG08"/>
</dbReference>
<evidence type="ECO:0000313" key="1">
    <source>
        <dbReference type="EMBL" id="KAI3699506.1"/>
    </source>
</evidence>
<dbReference type="EMBL" id="CM042016">
    <property type="protein sequence ID" value="KAI3699506.1"/>
    <property type="molecule type" value="Genomic_DNA"/>
</dbReference>
<reference evidence="2" key="1">
    <citation type="journal article" date="2022" name="Mol. Ecol. Resour.">
        <title>The genomes of chicory, endive, great burdock and yacon provide insights into Asteraceae palaeo-polyploidization history and plant inulin production.</title>
        <authorList>
            <person name="Fan W."/>
            <person name="Wang S."/>
            <person name="Wang H."/>
            <person name="Wang A."/>
            <person name="Jiang F."/>
            <person name="Liu H."/>
            <person name="Zhao H."/>
            <person name="Xu D."/>
            <person name="Zhang Y."/>
        </authorList>
    </citation>
    <scope>NUCLEOTIDE SEQUENCE [LARGE SCALE GENOMIC DNA]</scope>
    <source>
        <strain evidence="2">cv. Punajuju</strain>
    </source>
</reference>
<proteinExistence type="predicted"/>
<gene>
    <name evidence="1" type="ORF">L2E82_43875</name>
</gene>